<reference evidence="1" key="1">
    <citation type="submission" date="2023-03" db="EMBL/GenBank/DDBJ databases">
        <title>Massive genome expansion in bonnet fungi (Mycena s.s.) driven by repeated elements and novel gene families across ecological guilds.</title>
        <authorList>
            <consortium name="Lawrence Berkeley National Laboratory"/>
            <person name="Harder C.B."/>
            <person name="Miyauchi S."/>
            <person name="Viragh M."/>
            <person name="Kuo A."/>
            <person name="Thoen E."/>
            <person name="Andreopoulos B."/>
            <person name="Lu D."/>
            <person name="Skrede I."/>
            <person name="Drula E."/>
            <person name="Henrissat B."/>
            <person name="Morin E."/>
            <person name="Kohler A."/>
            <person name="Barry K."/>
            <person name="LaButti K."/>
            <person name="Morin E."/>
            <person name="Salamov A."/>
            <person name="Lipzen A."/>
            <person name="Mereny Z."/>
            <person name="Hegedus B."/>
            <person name="Baldrian P."/>
            <person name="Stursova M."/>
            <person name="Weitz H."/>
            <person name="Taylor A."/>
            <person name="Grigoriev I.V."/>
            <person name="Nagy L.G."/>
            <person name="Martin F."/>
            <person name="Kauserud H."/>
        </authorList>
    </citation>
    <scope>NUCLEOTIDE SEQUENCE</scope>
    <source>
        <strain evidence="1">CBHHK188m</strain>
    </source>
</reference>
<keyword evidence="2" id="KW-1185">Reference proteome</keyword>
<comment type="caution">
    <text evidence="1">The sequence shown here is derived from an EMBL/GenBank/DDBJ whole genome shotgun (WGS) entry which is preliminary data.</text>
</comment>
<organism evidence="1 2">
    <name type="scientific">Mycena maculata</name>
    <dbReference type="NCBI Taxonomy" id="230809"/>
    <lineage>
        <taxon>Eukaryota</taxon>
        <taxon>Fungi</taxon>
        <taxon>Dikarya</taxon>
        <taxon>Basidiomycota</taxon>
        <taxon>Agaricomycotina</taxon>
        <taxon>Agaricomycetes</taxon>
        <taxon>Agaricomycetidae</taxon>
        <taxon>Agaricales</taxon>
        <taxon>Marasmiineae</taxon>
        <taxon>Mycenaceae</taxon>
        <taxon>Mycena</taxon>
    </lineage>
</organism>
<evidence type="ECO:0000313" key="2">
    <source>
        <dbReference type="Proteomes" id="UP001215280"/>
    </source>
</evidence>
<evidence type="ECO:0000313" key="1">
    <source>
        <dbReference type="EMBL" id="KAJ7730268.1"/>
    </source>
</evidence>
<protein>
    <recommendedName>
        <fullName evidence="3">F-box domain-containing protein</fullName>
    </recommendedName>
</protein>
<name>A0AAD7HY29_9AGAR</name>
<accession>A0AAD7HY29</accession>
<proteinExistence type="predicted"/>
<evidence type="ECO:0008006" key="3">
    <source>
        <dbReference type="Google" id="ProtNLM"/>
    </source>
</evidence>
<dbReference type="EMBL" id="JARJLG010000192">
    <property type="protein sequence ID" value="KAJ7730268.1"/>
    <property type="molecule type" value="Genomic_DNA"/>
</dbReference>
<dbReference type="AlphaFoldDB" id="A0AAD7HY29"/>
<gene>
    <name evidence="1" type="ORF">DFH07DRAFT_175583</name>
</gene>
<sequence length="531" mass="58908">MHSHPRYSILERVPHDVLQHIALLSASPADLCRLLATSRVLYAGLNICTSPHLYAAIFRLTFDSSASASAPLTNSALAAELVQRCRALRRCRRLDLSVHGLRQDLWTLLWMVIETGPCVSLSEAGFSRFVVELARYYLRDDVWPWKELKNMVVWLLCLGLTRQDILSQTPEVRGTLLALLRPFVSADTSRVPVVTSPFPFPVFHAASSERSFSWPFSWSFVPADEEGEITRYNAHTRAPSLPPPTDAAIILTFALKEAVALQLPFHLPATRAIATAENRTGPTAEDYTAFQRTGTRLFADIRATAATNLNFLELDPWISHLLAAPGMHEPRLHCPVYPPGSLTGVWEGSLMISSCVSLANDMGSPEAPAAGPPDFLCRTPMQCKFSEYLCFSPCIPLPDGHTPVYANVEDSEAWGTFDATSGNFAYRKFTPGEEFQREFSRPALDHVLIGQTLHEHEDAWAPGGFNFAGRVKDDGLIAFTRRPKNDESEASETWLFEGHLRYGTALVGSFRSSSADDLCGIQGIFSLRKRE</sequence>
<dbReference type="Proteomes" id="UP001215280">
    <property type="component" value="Unassembled WGS sequence"/>
</dbReference>